<sequence>MERANMMRPLVLDVDQSVGPLPNELRLSLTEWQEGIRFGSSLARYRRFSDHVAAQLPAQYGTAWMGSGDFHHLSWLLIERCIAQGGYSAAKPLRIVVLDNHPDNMRFPWGVHCGSWVRRVALHPAVSHVHVAGITSSDIGAGHAWENYLAPLRQGKLSYWSCGVDTGWSRWVQAQSAFRNFDSVSALAKALGRLLATEHQPTYLSIDKDVFAADVVTTNWDQGQMREQEGMAIIAALQGQLVGSDITGDISSWRYAAWWKRLMSAGDGQDTSVDTQTLAHAQVGQHALNQRLLQALASSQIA</sequence>
<evidence type="ECO:0008006" key="3">
    <source>
        <dbReference type="Google" id="ProtNLM"/>
    </source>
</evidence>
<dbReference type="RefSeq" id="WP_136406074.1">
    <property type="nucleotide sequence ID" value="NZ_SSWX01000008.1"/>
</dbReference>
<reference evidence="1 2" key="1">
    <citation type="submission" date="2019-04" db="EMBL/GenBank/DDBJ databases">
        <title>Lampropedia sp YIM MLB12 draf genome.</title>
        <authorList>
            <person name="Wang Y.-X."/>
        </authorList>
    </citation>
    <scope>NUCLEOTIDE SEQUENCE [LARGE SCALE GENOMIC DNA]</scope>
    <source>
        <strain evidence="1 2">YIM MLB12</strain>
    </source>
</reference>
<accession>A0A4S5BSL2</accession>
<keyword evidence="2" id="KW-1185">Reference proteome</keyword>
<evidence type="ECO:0000313" key="1">
    <source>
        <dbReference type="EMBL" id="THJ33965.1"/>
    </source>
</evidence>
<dbReference type="AlphaFoldDB" id="A0A4S5BSL2"/>
<proteinExistence type="predicted"/>
<dbReference type="Gene3D" id="3.40.800.10">
    <property type="entry name" value="Ureohydrolase domain"/>
    <property type="match status" value="1"/>
</dbReference>
<organism evidence="1 2">
    <name type="scientific">Lampropedia aestuarii</name>
    <dbReference type="NCBI Taxonomy" id="2562762"/>
    <lineage>
        <taxon>Bacteria</taxon>
        <taxon>Pseudomonadati</taxon>
        <taxon>Pseudomonadota</taxon>
        <taxon>Betaproteobacteria</taxon>
        <taxon>Burkholderiales</taxon>
        <taxon>Comamonadaceae</taxon>
        <taxon>Lampropedia</taxon>
    </lineage>
</organism>
<dbReference type="SUPFAM" id="SSF52768">
    <property type="entry name" value="Arginase/deacetylase"/>
    <property type="match status" value="1"/>
</dbReference>
<gene>
    <name evidence="1" type="ORF">E8K88_07655</name>
</gene>
<dbReference type="Proteomes" id="UP000306236">
    <property type="component" value="Unassembled WGS sequence"/>
</dbReference>
<evidence type="ECO:0000313" key="2">
    <source>
        <dbReference type="Proteomes" id="UP000306236"/>
    </source>
</evidence>
<dbReference type="OrthoDB" id="8770139at2"/>
<name>A0A4S5BSL2_9BURK</name>
<dbReference type="EMBL" id="SSWX01000008">
    <property type="protein sequence ID" value="THJ33965.1"/>
    <property type="molecule type" value="Genomic_DNA"/>
</dbReference>
<protein>
    <recommendedName>
        <fullName evidence="3">Arginase family protein</fullName>
    </recommendedName>
</protein>
<dbReference type="InterPro" id="IPR023696">
    <property type="entry name" value="Ureohydrolase_dom_sf"/>
</dbReference>
<comment type="caution">
    <text evidence="1">The sequence shown here is derived from an EMBL/GenBank/DDBJ whole genome shotgun (WGS) entry which is preliminary data.</text>
</comment>